<keyword evidence="10" id="KW-0732">Signal</keyword>
<dbReference type="RefSeq" id="WP_104424583.1">
    <property type="nucleotide sequence ID" value="NZ_PTIY01000011.1"/>
</dbReference>
<dbReference type="GO" id="GO:0044718">
    <property type="term" value="P:siderophore transmembrane transport"/>
    <property type="evidence" value="ECO:0007669"/>
    <property type="project" value="TreeGrafter"/>
</dbReference>
<feature type="signal peptide" evidence="10">
    <location>
        <begin position="1"/>
        <end position="37"/>
    </location>
</feature>
<evidence type="ECO:0000256" key="6">
    <source>
        <dbReference type="ARBA" id="ARBA00023136"/>
    </source>
</evidence>
<keyword evidence="2 8" id="KW-0813">Transport</keyword>
<dbReference type="EMBL" id="PTIY01000011">
    <property type="protein sequence ID" value="PPK68751.1"/>
    <property type="molecule type" value="Genomic_DNA"/>
</dbReference>
<dbReference type="InterPro" id="IPR037066">
    <property type="entry name" value="Plug_dom_sf"/>
</dbReference>
<dbReference type="InterPro" id="IPR000531">
    <property type="entry name" value="Beta-barrel_TonB"/>
</dbReference>
<evidence type="ECO:0000256" key="4">
    <source>
        <dbReference type="ARBA" id="ARBA00022692"/>
    </source>
</evidence>
<keyword evidence="5 9" id="KW-0798">TonB box</keyword>
<evidence type="ECO:0000259" key="12">
    <source>
        <dbReference type="Pfam" id="PF07715"/>
    </source>
</evidence>
<sequence length="786" mass="86415">MKKNIQKTQGENAIGGNLCHSKMLALIPLCFAPAVLAADNNTKPSGSAVTLEPITVTHKLPISESLNTTEIDDKKIRTKQAAVSDTAKLLEDTPGVSLYGSGGVSSLPVIHGLNDDRVKINVNGMTITSACANHMNPPLSYIDRSNIGKITVMSGVTPVSMGGDSIGGTISVESLDPVFAEPGKDILIDGSASSFYRSNGDAFGGSIAAGIANQNVRLDYTGSHTESMNYNDANGDNVQSSSYRNQNHAASLSFKTDDHLVVIKGGQQHVPYQNFPNARMDLTNNDSIFGNITHKGKFDWGLLDSNFYFESTQHSMNIGEDKHNRYLNAAGGGSFAPPNDYMPMESRGRNLGYKIQAEIPFTERDTFKIGNEFHSNRINDFWPAVHNNTSIPASQPANARAAYWMMAPENFINLNNAERDRVGFFGEWEAKWSPEWKSLLGLRYDHTNTDTGAVQPYNPRLLGGAAAAGAGFSLNAANAFNARDHERNTDTFDVTALAQYKPNDLSDYELGYARKNRAPNLYERYTWGARKMDMAMNGAFGDGNGYIGNMDLTEETAHTVSFTAAFHEPKNSLWEVKATPYFTYVNNFIDADRCSGSTNAASGCDAGNQTATQRFVYLKYANHDARLWGMDVSGRADLFSDKTYGDFSTHTAMSYVRGERMDGGDLYHMMPFNMKLSLDHKREGWDSAVEMQFVDSKDDVQAIRNETTTPSYILVNARTGYEWKMLRLDVGLDNVLDKQYYQPLGGSYLGDRYGMNPTTTPDVTPPWGRNVAGMGRSAFVGLTVKY</sequence>
<gene>
    <name evidence="13" type="ORF">B0F88_111159</name>
</gene>
<name>A0A2S6GUE9_9GAMM</name>
<dbReference type="Gene3D" id="2.170.130.10">
    <property type="entry name" value="TonB-dependent receptor, plug domain"/>
    <property type="match status" value="1"/>
</dbReference>
<dbReference type="Proteomes" id="UP000238071">
    <property type="component" value="Unassembled WGS sequence"/>
</dbReference>
<dbReference type="InterPro" id="IPR036942">
    <property type="entry name" value="Beta-barrel_TonB_sf"/>
</dbReference>
<evidence type="ECO:0000256" key="9">
    <source>
        <dbReference type="RuleBase" id="RU003357"/>
    </source>
</evidence>
<dbReference type="AlphaFoldDB" id="A0A2S6GUE9"/>
<proteinExistence type="inferred from homology"/>
<organism evidence="13 14">
    <name type="scientific">Methylobacter tundripaludum</name>
    <dbReference type="NCBI Taxonomy" id="173365"/>
    <lineage>
        <taxon>Bacteria</taxon>
        <taxon>Pseudomonadati</taxon>
        <taxon>Pseudomonadota</taxon>
        <taxon>Gammaproteobacteria</taxon>
        <taxon>Methylococcales</taxon>
        <taxon>Methylococcaceae</taxon>
        <taxon>Methylobacter</taxon>
    </lineage>
</organism>
<keyword evidence="13" id="KW-0675">Receptor</keyword>
<evidence type="ECO:0000256" key="1">
    <source>
        <dbReference type="ARBA" id="ARBA00004571"/>
    </source>
</evidence>
<evidence type="ECO:0000256" key="8">
    <source>
        <dbReference type="PROSITE-ProRule" id="PRU01360"/>
    </source>
</evidence>
<keyword evidence="4 8" id="KW-0812">Transmembrane</keyword>
<reference evidence="13 14" key="1">
    <citation type="submission" date="2018-02" db="EMBL/GenBank/DDBJ databases">
        <title>Subsurface microbial communities from deep shales in Ohio and West Virginia, USA.</title>
        <authorList>
            <person name="Wrighton K."/>
        </authorList>
    </citation>
    <scope>NUCLEOTIDE SEQUENCE [LARGE SCALE GENOMIC DNA]</scope>
    <source>
        <strain evidence="13 14">OWC-G53F</strain>
    </source>
</reference>
<keyword evidence="7 8" id="KW-0998">Cell outer membrane</keyword>
<dbReference type="PANTHER" id="PTHR30069">
    <property type="entry name" value="TONB-DEPENDENT OUTER MEMBRANE RECEPTOR"/>
    <property type="match status" value="1"/>
</dbReference>
<evidence type="ECO:0000256" key="2">
    <source>
        <dbReference type="ARBA" id="ARBA00022448"/>
    </source>
</evidence>
<dbReference type="PROSITE" id="PS52016">
    <property type="entry name" value="TONB_DEPENDENT_REC_3"/>
    <property type="match status" value="1"/>
</dbReference>
<evidence type="ECO:0000313" key="13">
    <source>
        <dbReference type="EMBL" id="PPK68751.1"/>
    </source>
</evidence>
<keyword evidence="6 8" id="KW-0472">Membrane</keyword>
<feature type="chain" id="PRO_5015499181" evidence="10">
    <location>
        <begin position="38"/>
        <end position="786"/>
    </location>
</feature>
<evidence type="ECO:0000259" key="11">
    <source>
        <dbReference type="Pfam" id="PF00593"/>
    </source>
</evidence>
<evidence type="ECO:0000313" key="14">
    <source>
        <dbReference type="Proteomes" id="UP000238071"/>
    </source>
</evidence>
<evidence type="ECO:0000256" key="10">
    <source>
        <dbReference type="SAM" id="SignalP"/>
    </source>
</evidence>
<protein>
    <submittedName>
        <fullName evidence="13">Iron complex outermembrane receptor protein</fullName>
    </submittedName>
</protein>
<dbReference type="GO" id="GO:0009279">
    <property type="term" value="C:cell outer membrane"/>
    <property type="evidence" value="ECO:0007669"/>
    <property type="project" value="UniProtKB-SubCell"/>
</dbReference>
<comment type="subcellular location">
    <subcellularLocation>
        <location evidence="1 8">Cell outer membrane</location>
        <topology evidence="1 8">Multi-pass membrane protein</topology>
    </subcellularLocation>
</comment>
<dbReference type="InterPro" id="IPR039426">
    <property type="entry name" value="TonB-dep_rcpt-like"/>
</dbReference>
<keyword evidence="3 8" id="KW-1134">Transmembrane beta strand</keyword>
<dbReference type="OrthoDB" id="5332150at2"/>
<dbReference type="SUPFAM" id="SSF56935">
    <property type="entry name" value="Porins"/>
    <property type="match status" value="1"/>
</dbReference>
<dbReference type="PANTHER" id="PTHR30069:SF49">
    <property type="entry name" value="OUTER MEMBRANE PROTEIN C"/>
    <property type="match status" value="1"/>
</dbReference>
<comment type="similarity">
    <text evidence="8 9">Belongs to the TonB-dependent receptor family.</text>
</comment>
<comment type="caution">
    <text evidence="13">The sequence shown here is derived from an EMBL/GenBank/DDBJ whole genome shotgun (WGS) entry which is preliminary data.</text>
</comment>
<feature type="domain" description="TonB-dependent receptor-like beta-barrel" evidence="11">
    <location>
        <begin position="229"/>
        <end position="735"/>
    </location>
</feature>
<keyword evidence="14" id="KW-1185">Reference proteome</keyword>
<dbReference type="InterPro" id="IPR012910">
    <property type="entry name" value="Plug_dom"/>
</dbReference>
<feature type="domain" description="TonB-dependent receptor plug" evidence="12">
    <location>
        <begin position="68"/>
        <end position="169"/>
    </location>
</feature>
<dbReference type="Gene3D" id="2.40.170.20">
    <property type="entry name" value="TonB-dependent receptor, beta-barrel domain"/>
    <property type="match status" value="1"/>
</dbReference>
<dbReference type="Pfam" id="PF00593">
    <property type="entry name" value="TonB_dep_Rec_b-barrel"/>
    <property type="match status" value="1"/>
</dbReference>
<dbReference type="Pfam" id="PF07715">
    <property type="entry name" value="Plug"/>
    <property type="match status" value="1"/>
</dbReference>
<accession>A0A2S6GUE9</accession>
<evidence type="ECO:0000256" key="5">
    <source>
        <dbReference type="ARBA" id="ARBA00023077"/>
    </source>
</evidence>
<evidence type="ECO:0000256" key="7">
    <source>
        <dbReference type="ARBA" id="ARBA00023237"/>
    </source>
</evidence>
<dbReference type="GO" id="GO:0015344">
    <property type="term" value="F:siderophore uptake transmembrane transporter activity"/>
    <property type="evidence" value="ECO:0007669"/>
    <property type="project" value="TreeGrafter"/>
</dbReference>
<evidence type="ECO:0000256" key="3">
    <source>
        <dbReference type="ARBA" id="ARBA00022452"/>
    </source>
</evidence>